<evidence type="ECO:0000256" key="1">
    <source>
        <dbReference type="SAM" id="Phobius"/>
    </source>
</evidence>
<keyword evidence="1" id="KW-0472">Membrane</keyword>
<feature type="transmembrane region" description="Helical" evidence="1">
    <location>
        <begin position="14"/>
        <end position="35"/>
    </location>
</feature>
<proteinExistence type="predicted"/>
<keyword evidence="1" id="KW-1133">Transmembrane helix</keyword>
<reference evidence="2" key="1">
    <citation type="submission" date="2018-02" db="EMBL/GenBank/DDBJ databases">
        <title>Rhizophora mucronata_Transcriptome.</title>
        <authorList>
            <person name="Meera S.P."/>
            <person name="Sreeshan A."/>
            <person name="Augustine A."/>
        </authorList>
    </citation>
    <scope>NUCLEOTIDE SEQUENCE</scope>
    <source>
        <tissue evidence="2">Leaf</tissue>
    </source>
</reference>
<keyword evidence="1" id="KW-0812">Transmembrane</keyword>
<accession>A0A2P2JJ06</accession>
<protein>
    <submittedName>
        <fullName evidence="2">Uncharacterized protein</fullName>
    </submittedName>
</protein>
<organism evidence="2">
    <name type="scientific">Rhizophora mucronata</name>
    <name type="common">Asiatic mangrove</name>
    <dbReference type="NCBI Taxonomy" id="61149"/>
    <lineage>
        <taxon>Eukaryota</taxon>
        <taxon>Viridiplantae</taxon>
        <taxon>Streptophyta</taxon>
        <taxon>Embryophyta</taxon>
        <taxon>Tracheophyta</taxon>
        <taxon>Spermatophyta</taxon>
        <taxon>Magnoliopsida</taxon>
        <taxon>eudicotyledons</taxon>
        <taxon>Gunneridae</taxon>
        <taxon>Pentapetalae</taxon>
        <taxon>rosids</taxon>
        <taxon>fabids</taxon>
        <taxon>Malpighiales</taxon>
        <taxon>Rhizophoraceae</taxon>
        <taxon>Rhizophora</taxon>
    </lineage>
</organism>
<name>A0A2P2JJ06_RHIMU</name>
<evidence type="ECO:0000313" key="2">
    <source>
        <dbReference type="EMBL" id="MBW93453.1"/>
    </source>
</evidence>
<dbReference type="EMBL" id="GGEC01012970">
    <property type="protein sequence ID" value="MBW93453.1"/>
    <property type="molecule type" value="Transcribed_RNA"/>
</dbReference>
<dbReference type="AlphaFoldDB" id="A0A2P2JJ06"/>
<sequence>MDLSACAIIARENYLLSLFFSFFWVEKIICCFFASSW</sequence>